<dbReference type="InterPro" id="IPR005844">
    <property type="entry name" value="A-D-PHexomutase_a/b/a-I"/>
</dbReference>
<dbReference type="PANTHER" id="PTHR43771">
    <property type="entry name" value="PHOSPHOMANNOMUTASE"/>
    <property type="match status" value="1"/>
</dbReference>
<evidence type="ECO:0000256" key="1">
    <source>
        <dbReference type="ARBA" id="ARBA00001946"/>
    </source>
</evidence>
<dbReference type="GO" id="GO:0016868">
    <property type="term" value="F:intramolecular phosphotransferase activity"/>
    <property type="evidence" value="ECO:0007669"/>
    <property type="project" value="InterPro"/>
</dbReference>
<name>A0A2Z5R0F2_9MICC</name>
<evidence type="ECO:0000256" key="5">
    <source>
        <dbReference type="ARBA" id="ARBA00022842"/>
    </source>
</evidence>
<protein>
    <submittedName>
        <fullName evidence="8">Phosphomannomutase</fullName>
    </submittedName>
</protein>
<keyword evidence="9" id="KW-1185">Reference proteome</keyword>
<keyword evidence="6" id="KW-0413">Isomerase</keyword>
<dbReference type="KEGG" id="raj:RA11412_0030"/>
<evidence type="ECO:0000313" key="9">
    <source>
        <dbReference type="Proteomes" id="UP000250241"/>
    </source>
</evidence>
<keyword evidence="5" id="KW-0460">Magnesium</keyword>
<evidence type="ECO:0000256" key="2">
    <source>
        <dbReference type="ARBA" id="ARBA00010231"/>
    </source>
</evidence>
<dbReference type="Proteomes" id="UP000250241">
    <property type="component" value="Chromosome"/>
</dbReference>
<dbReference type="InterPro" id="IPR016055">
    <property type="entry name" value="A-D-PHexomutase_a/b/a-I/II/III"/>
</dbReference>
<evidence type="ECO:0000313" key="8">
    <source>
        <dbReference type="EMBL" id="BAV86329.1"/>
    </source>
</evidence>
<dbReference type="Gene3D" id="3.40.120.10">
    <property type="entry name" value="Alpha-D-Glucose-1,6-Bisphosphate, subunit A, domain 3"/>
    <property type="match status" value="1"/>
</dbReference>
<evidence type="ECO:0000256" key="4">
    <source>
        <dbReference type="ARBA" id="ARBA00022723"/>
    </source>
</evidence>
<comment type="similarity">
    <text evidence="2">Belongs to the phosphohexose mutase family.</text>
</comment>
<organism evidence="8 9">
    <name type="scientific">Rothia aeria</name>
    <dbReference type="NCBI Taxonomy" id="172042"/>
    <lineage>
        <taxon>Bacteria</taxon>
        <taxon>Bacillati</taxon>
        <taxon>Actinomycetota</taxon>
        <taxon>Actinomycetes</taxon>
        <taxon>Micrococcales</taxon>
        <taxon>Micrococcaceae</taxon>
        <taxon>Rothia</taxon>
    </lineage>
</organism>
<dbReference type="EMBL" id="AP017895">
    <property type="protein sequence ID" value="BAV86329.1"/>
    <property type="molecule type" value="Genomic_DNA"/>
</dbReference>
<dbReference type="GO" id="GO:0046872">
    <property type="term" value="F:metal ion binding"/>
    <property type="evidence" value="ECO:0007669"/>
    <property type="project" value="UniProtKB-KW"/>
</dbReference>
<evidence type="ECO:0000256" key="6">
    <source>
        <dbReference type="ARBA" id="ARBA00023235"/>
    </source>
</evidence>
<dbReference type="GO" id="GO:0005975">
    <property type="term" value="P:carbohydrate metabolic process"/>
    <property type="evidence" value="ECO:0007669"/>
    <property type="project" value="InterPro"/>
</dbReference>
<dbReference type="Pfam" id="PF02878">
    <property type="entry name" value="PGM_PMM_I"/>
    <property type="match status" value="1"/>
</dbReference>
<keyword evidence="4" id="KW-0479">Metal-binding</keyword>
<gene>
    <name evidence="8" type="ORF">RA11412_0030</name>
</gene>
<dbReference type="SUPFAM" id="SSF53738">
    <property type="entry name" value="Phosphoglucomutase, first 3 domains"/>
    <property type="match status" value="1"/>
</dbReference>
<proteinExistence type="inferred from homology"/>
<evidence type="ECO:0000259" key="7">
    <source>
        <dbReference type="Pfam" id="PF02878"/>
    </source>
</evidence>
<keyword evidence="3" id="KW-0597">Phosphoprotein</keyword>
<accession>A0A2Z5R0F2</accession>
<feature type="domain" description="Alpha-D-phosphohexomutase alpha/beta/alpha" evidence="7">
    <location>
        <begin position="2"/>
        <end position="73"/>
    </location>
</feature>
<evidence type="ECO:0000256" key="3">
    <source>
        <dbReference type="ARBA" id="ARBA00022553"/>
    </source>
</evidence>
<comment type="cofactor">
    <cofactor evidence="1">
        <name>Mg(2+)</name>
        <dbReference type="ChEBI" id="CHEBI:18420"/>
    </cofactor>
</comment>
<reference evidence="8 9" key="1">
    <citation type="submission" date="2016-10" db="EMBL/GenBank/DDBJ databases">
        <title>Genome sequence of Rothia aeria strain JCM11412.</title>
        <authorList>
            <person name="Nambu T."/>
        </authorList>
    </citation>
    <scope>NUCLEOTIDE SEQUENCE [LARGE SCALE GENOMIC DNA]</scope>
    <source>
        <strain evidence="8 9">JCM 11412</strain>
    </source>
</reference>
<sequence length="130" mass="13916">MDAFAEGATARGANVQKIGLISTDVLYFACGVENAAGVTFTASHNPAEYNGMKMAKAGAVPVSSETGLFDIRDLAQKYLDEGSIPTVENPGAVTEKDVLKAYAEYLRQLVDLSSIRPSKLLWMRVTAWAA</sequence>
<dbReference type="PANTHER" id="PTHR43771:SF1">
    <property type="entry name" value="PHOSPHOMANNOMUTASE"/>
    <property type="match status" value="1"/>
</dbReference>
<dbReference type="AlphaFoldDB" id="A0A2Z5R0F2"/>